<dbReference type="PANTHER" id="PTHR48086">
    <property type="entry name" value="SODIUM/PROLINE SYMPORTER-RELATED"/>
    <property type="match status" value="1"/>
</dbReference>
<evidence type="ECO:0000256" key="7">
    <source>
        <dbReference type="RuleBase" id="RU362091"/>
    </source>
</evidence>
<keyword evidence="3" id="KW-0813">Transport</keyword>
<dbReference type="Gene3D" id="1.20.1730.10">
    <property type="entry name" value="Sodium/glucose cotransporter"/>
    <property type="match status" value="1"/>
</dbReference>
<keyword evidence="4 8" id="KW-0812">Transmembrane</keyword>
<dbReference type="AlphaFoldDB" id="A0AAC9J0T8"/>
<feature type="transmembrane region" description="Helical" evidence="8">
    <location>
        <begin position="306"/>
        <end position="325"/>
    </location>
</feature>
<evidence type="ECO:0000313" key="9">
    <source>
        <dbReference type="EMBL" id="APC47810.1"/>
    </source>
</evidence>
<dbReference type="Proteomes" id="UP000182945">
    <property type="component" value="Chromosome"/>
</dbReference>
<accession>A0AAC9J0T8</accession>
<dbReference type="PANTHER" id="PTHR48086:SF7">
    <property type="entry name" value="SODIUM-SOLUTE SYMPORTER-RELATED"/>
    <property type="match status" value="1"/>
</dbReference>
<sequence length="542" mass="59010">MSSYGYWMIIFAVGYTFVLIIAGQLAKRRVNRQDSYFVGGRTFNKWIVAFCITGLFSGSTYISILELSYLNGVSAIWYGVAEIVQIVIIALLIIRSFRKKMLITISGLIGDKYGRAARGMAGAITAFAFPMWSVATAIAFASAMHVFTGISLTWSVAFTAILLFVYLQGGGMWSIAFTQTMNGVLFFLMFIVGIVAFFINPGIEGLKTLMVESPSMFAFDSVGLQVIVAWFGTFLVNVILAQAAFQMALSCKEPEEGQKGLMIAGVLAVPFIICGILFGVAAAVVVPNAQTGLIAIPLYLMEVLPAPLVGIFFLGVWGCALSWGAPCQFSGATSLGRDVGGALHPRASENQLVFYTKVSLLLLTVLMIIFGMLRTEQSAWWNVLAWTIRNSATFAPVVAALFWPVVTKRAVWAALITGFISGLAWYYLGGWQPNAFYMNIHPVWVGSSINVLTISIVTILDPAARWYLQLSKQAGRTYAAILSGFILLAINIIYADTLYQSGLTGLFVFITIIAFFISAIRLVRPVEEKTSIEVSAVAKATQ</sequence>
<dbReference type="InterPro" id="IPR001734">
    <property type="entry name" value="Na/solute_symporter"/>
</dbReference>
<feature type="transmembrane region" description="Helical" evidence="8">
    <location>
        <begin position="223"/>
        <end position="249"/>
    </location>
</feature>
<evidence type="ECO:0000256" key="3">
    <source>
        <dbReference type="ARBA" id="ARBA00022448"/>
    </source>
</evidence>
<dbReference type="GeneID" id="71513998"/>
<dbReference type="EMBL" id="CP017962">
    <property type="protein sequence ID" value="APC47810.1"/>
    <property type="molecule type" value="Genomic_DNA"/>
</dbReference>
<feature type="transmembrane region" description="Helical" evidence="8">
    <location>
        <begin position="379"/>
        <end position="403"/>
    </location>
</feature>
<evidence type="ECO:0000256" key="5">
    <source>
        <dbReference type="ARBA" id="ARBA00022989"/>
    </source>
</evidence>
<keyword evidence="5 8" id="KW-1133">Transmembrane helix</keyword>
<reference evidence="9 10" key="1">
    <citation type="submission" date="2016-11" db="EMBL/GenBank/DDBJ databases">
        <title>Complete genome sequencing of Virgibacillus halodenitrificans PDB-F2.</title>
        <authorList>
            <person name="Sun Z."/>
            <person name="Zhou Y."/>
            <person name="Li H."/>
        </authorList>
    </citation>
    <scope>NUCLEOTIDE SEQUENCE [LARGE SCALE GENOMIC DNA]</scope>
    <source>
        <strain evidence="9 10">PDB-F2</strain>
    </source>
</reference>
<evidence type="ECO:0000256" key="4">
    <source>
        <dbReference type="ARBA" id="ARBA00022692"/>
    </source>
</evidence>
<comment type="subcellular location">
    <subcellularLocation>
        <location evidence="1">Membrane</location>
        <topology evidence="1">Multi-pass membrane protein</topology>
    </subcellularLocation>
</comment>
<evidence type="ECO:0000256" key="1">
    <source>
        <dbReference type="ARBA" id="ARBA00004141"/>
    </source>
</evidence>
<dbReference type="GO" id="GO:0022857">
    <property type="term" value="F:transmembrane transporter activity"/>
    <property type="evidence" value="ECO:0007669"/>
    <property type="project" value="InterPro"/>
</dbReference>
<proteinExistence type="inferred from homology"/>
<dbReference type="RefSeq" id="WP_071648668.1">
    <property type="nucleotide sequence ID" value="NZ_CP017962.1"/>
</dbReference>
<dbReference type="Pfam" id="PF00474">
    <property type="entry name" value="SSF"/>
    <property type="match status" value="1"/>
</dbReference>
<dbReference type="InterPro" id="IPR050277">
    <property type="entry name" value="Sodium:Solute_Symporter"/>
</dbReference>
<evidence type="ECO:0000256" key="2">
    <source>
        <dbReference type="ARBA" id="ARBA00006434"/>
    </source>
</evidence>
<feature type="transmembrane region" description="Helical" evidence="8">
    <location>
        <begin position="146"/>
        <end position="169"/>
    </location>
</feature>
<feature type="transmembrane region" description="Helical" evidence="8">
    <location>
        <begin position="6"/>
        <end position="26"/>
    </location>
</feature>
<dbReference type="GO" id="GO:0005886">
    <property type="term" value="C:plasma membrane"/>
    <property type="evidence" value="ECO:0007669"/>
    <property type="project" value="TreeGrafter"/>
</dbReference>
<feature type="transmembrane region" description="Helical" evidence="8">
    <location>
        <begin position="448"/>
        <end position="468"/>
    </location>
</feature>
<feature type="transmembrane region" description="Helical" evidence="8">
    <location>
        <begin position="352"/>
        <end position="373"/>
    </location>
</feature>
<name>A0AAC9J0T8_VIRHA</name>
<gene>
    <name evidence="9" type="ORF">BME96_06330</name>
</gene>
<dbReference type="KEGG" id="vhl:BME96_06330"/>
<keyword evidence="6 8" id="KW-0472">Membrane</keyword>
<evidence type="ECO:0000313" key="10">
    <source>
        <dbReference type="Proteomes" id="UP000182945"/>
    </source>
</evidence>
<organism evidence="9 10">
    <name type="scientific">Virgibacillus halodenitrificans</name>
    <name type="common">Bacillus halodenitrificans</name>
    <dbReference type="NCBI Taxonomy" id="1482"/>
    <lineage>
        <taxon>Bacteria</taxon>
        <taxon>Bacillati</taxon>
        <taxon>Bacillota</taxon>
        <taxon>Bacilli</taxon>
        <taxon>Bacillales</taxon>
        <taxon>Bacillaceae</taxon>
        <taxon>Virgibacillus</taxon>
    </lineage>
</organism>
<protein>
    <submittedName>
        <fullName evidence="9">Sodium:solute symporter</fullName>
    </submittedName>
</protein>
<dbReference type="InterPro" id="IPR038377">
    <property type="entry name" value="Na/Glc_symporter_sf"/>
</dbReference>
<feature type="transmembrane region" description="Helical" evidence="8">
    <location>
        <begin position="76"/>
        <end position="98"/>
    </location>
</feature>
<dbReference type="PROSITE" id="PS50283">
    <property type="entry name" value="NA_SOLUT_SYMP_3"/>
    <property type="match status" value="1"/>
</dbReference>
<feature type="transmembrane region" description="Helical" evidence="8">
    <location>
        <begin position="477"/>
        <end position="495"/>
    </location>
</feature>
<feature type="transmembrane region" description="Helical" evidence="8">
    <location>
        <begin position="501"/>
        <end position="523"/>
    </location>
</feature>
<feature type="transmembrane region" description="Helical" evidence="8">
    <location>
        <begin position="119"/>
        <end position="140"/>
    </location>
</feature>
<evidence type="ECO:0000256" key="6">
    <source>
        <dbReference type="ARBA" id="ARBA00023136"/>
    </source>
</evidence>
<evidence type="ECO:0000256" key="8">
    <source>
        <dbReference type="SAM" id="Phobius"/>
    </source>
</evidence>
<feature type="transmembrane region" description="Helical" evidence="8">
    <location>
        <begin position="410"/>
        <end position="428"/>
    </location>
</feature>
<feature type="transmembrane region" description="Helical" evidence="8">
    <location>
        <begin position="181"/>
        <end position="203"/>
    </location>
</feature>
<feature type="transmembrane region" description="Helical" evidence="8">
    <location>
        <begin position="261"/>
        <end position="286"/>
    </location>
</feature>
<dbReference type="CDD" id="cd10322">
    <property type="entry name" value="SLC5sbd"/>
    <property type="match status" value="1"/>
</dbReference>
<comment type="similarity">
    <text evidence="2 7">Belongs to the sodium:solute symporter (SSF) (TC 2.A.21) family.</text>
</comment>
<feature type="transmembrane region" description="Helical" evidence="8">
    <location>
        <begin position="46"/>
        <end position="64"/>
    </location>
</feature>